<dbReference type="STRING" id="1802516.A3A75_00365"/>
<sequence>MQTERLVKVFDTSLYSAIPETNRPPVLTEDLAGLVIEAGDRPLEERINPRSFTIINGEVIDPKTGKNVREEWGFKTFLQERESNAANSFYDHLLRNTGNFAISLSPAGGPARYLEARVNVGYRKNEEEIEFYGIPSHMHPDALVNYATRLSEWNTLPLSITDPENLRELAIPIHLPEGRNPWGFLAEVAPLDSDAWTAIAKGLPWQIKQRAEIDAQPIAQEMSQRLIYARVESELVNIGAWGENSMENLGWQLKASACPGLFNSQINRSSNSNFGFITDSFGNLREVPTDQADQDGSLTFNCDTCGAANKRSYGGRKPFCDGCGKKFGGC</sequence>
<dbReference type="EMBL" id="MGHC01000028">
    <property type="protein sequence ID" value="OGM58955.1"/>
    <property type="molecule type" value="Genomic_DNA"/>
</dbReference>
<accession>A0A1F8B6C8</accession>
<gene>
    <name evidence="1" type="ORF">A3A75_00365</name>
</gene>
<organism evidence="1 2">
    <name type="scientific">Candidatus Woesebacteria bacterium RIFCSPLOWO2_01_FULL_39_10</name>
    <dbReference type="NCBI Taxonomy" id="1802516"/>
    <lineage>
        <taxon>Bacteria</taxon>
        <taxon>Candidatus Woeseibacteriota</taxon>
    </lineage>
</organism>
<dbReference type="Proteomes" id="UP000179018">
    <property type="component" value="Unassembled WGS sequence"/>
</dbReference>
<evidence type="ECO:0000313" key="1">
    <source>
        <dbReference type="EMBL" id="OGM58955.1"/>
    </source>
</evidence>
<protein>
    <submittedName>
        <fullName evidence="1">Uncharacterized protein</fullName>
    </submittedName>
</protein>
<proteinExistence type="predicted"/>
<reference evidence="1 2" key="1">
    <citation type="journal article" date="2016" name="Nat. Commun.">
        <title>Thousands of microbial genomes shed light on interconnected biogeochemical processes in an aquifer system.</title>
        <authorList>
            <person name="Anantharaman K."/>
            <person name="Brown C.T."/>
            <person name="Hug L.A."/>
            <person name="Sharon I."/>
            <person name="Castelle C.J."/>
            <person name="Probst A.J."/>
            <person name="Thomas B.C."/>
            <person name="Singh A."/>
            <person name="Wilkins M.J."/>
            <person name="Karaoz U."/>
            <person name="Brodie E.L."/>
            <person name="Williams K.H."/>
            <person name="Hubbard S.S."/>
            <person name="Banfield J.F."/>
        </authorList>
    </citation>
    <scope>NUCLEOTIDE SEQUENCE [LARGE SCALE GENOMIC DNA]</scope>
</reference>
<evidence type="ECO:0000313" key="2">
    <source>
        <dbReference type="Proteomes" id="UP000179018"/>
    </source>
</evidence>
<dbReference type="AlphaFoldDB" id="A0A1F8B6C8"/>
<comment type="caution">
    <text evidence="1">The sequence shown here is derived from an EMBL/GenBank/DDBJ whole genome shotgun (WGS) entry which is preliminary data.</text>
</comment>
<name>A0A1F8B6C8_9BACT</name>